<evidence type="ECO:0000256" key="1">
    <source>
        <dbReference type="ARBA" id="ARBA00001947"/>
    </source>
</evidence>
<evidence type="ECO:0000256" key="4">
    <source>
        <dbReference type="SAM" id="MobiDB-lite"/>
    </source>
</evidence>
<dbReference type="InterPro" id="IPR002629">
    <property type="entry name" value="Met_Synth_C/arc"/>
</dbReference>
<gene>
    <name evidence="6" type="ORF">GCM10009613_20140</name>
</gene>
<dbReference type="EMBL" id="BAAAJK010000006">
    <property type="protein sequence ID" value="GAA1386343.1"/>
    <property type="molecule type" value="Genomic_DNA"/>
</dbReference>
<dbReference type="PANTHER" id="PTHR30519">
    <property type="entry name" value="5-METHYLTETRAHYDROPTEROYLTRIGLUTAMATE--HOMOCYSTEINE METHYLTRANSFERASE"/>
    <property type="match status" value="1"/>
</dbReference>
<comment type="cofactor">
    <cofactor evidence="1">
        <name>Zn(2+)</name>
        <dbReference type="ChEBI" id="CHEBI:29105"/>
    </cofactor>
</comment>
<protein>
    <submittedName>
        <fullName evidence="6">Methionine synthase</fullName>
    </submittedName>
</protein>
<dbReference type="Gene3D" id="3.20.20.210">
    <property type="match status" value="1"/>
</dbReference>
<dbReference type="Pfam" id="PF01717">
    <property type="entry name" value="Meth_synt_2"/>
    <property type="match status" value="1"/>
</dbReference>
<reference evidence="7" key="1">
    <citation type="journal article" date="2019" name="Int. J. Syst. Evol. Microbiol.">
        <title>The Global Catalogue of Microorganisms (GCM) 10K type strain sequencing project: providing services to taxonomists for standard genome sequencing and annotation.</title>
        <authorList>
            <consortium name="The Broad Institute Genomics Platform"/>
            <consortium name="The Broad Institute Genome Sequencing Center for Infectious Disease"/>
            <person name="Wu L."/>
            <person name="Ma J."/>
        </authorList>
    </citation>
    <scope>NUCLEOTIDE SEQUENCE [LARGE SCALE GENOMIC DNA]</scope>
    <source>
        <strain evidence="7">JCM 11896</strain>
    </source>
</reference>
<keyword evidence="2" id="KW-0479">Metal-binding</keyword>
<dbReference type="InterPro" id="IPR038071">
    <property type="entry name" value="UROD/MetE-like_sf"/>
</dbReference>
<evidence type="ECO:0000256" key="2">
    <source>
        <dbReference type="ARBA" id="ARBA00022723"/>
    </source>
</evidence>
<dbReference type="Proteomes" id="UP001501414">
    <property type="component" value="Unassembled WGS sequence"/>
</dbReference>
<evidence type="ECO:0000313" key="7">
    <source>
        <dbReference type="Proteomes" id="UP001501414"/>
    </source>
</evidence>
<evidence type="ECO:0000259" key="5">
    <source>
        <dbReference type="Pfam" id="PF01717"/>
    </source>
</evidence>
<name>A0ABP4IB33_9PSEU</name>
<keyword evidence="3" id="KW-0862">Zinc</keyword>
<feature type="region of interest" description="Disordered" evidence="4">
    <location>
        <begin position="104"/>
        <end position="123"/>
    </location>
</feature>
<evidence type="ECO:0000313" key="6">
    <source>
        <dbReference type="EMBL" id="GAA1386343.1"/>
    </source>
</evidence>
<evidence type="ECO:0000256" key="3">
    <source>
        <dbReference type="ARBA" id="ARBA00022833"/>
    </source>
</evidence>
<feature type="domain" description="Cobalamin-independent methionine synthase MetE C-terminal/archaeal" evidence="5">
    <location>
        <begin position="56"/>
        <end position="342"/>
    </location>
</feature>
<keyword evidence="7" id="KW-1185">Reference proteome</keyword>
<proteinExistence type="predicted"/>
<accession>A0ABP4IB33</accession>
<comment type="caution">
    <text evidence="6">The sequence shown here is derived from an EMBL/GenBank/DDBJ whole genome shotgun (WGS) entry which is preliminary data.</text>
</comment>
<dbReference type="CDD" id="cd03311">
    <property type="entry name" value="CIMS_C_terminal_like"/>
    <property type="match status" value="1"/>
</dbReference>
<organism evidence="6 7">
    <name type="scientific">Pseudonocardia kongjuensis</name>
    <dbReference type="NCBI Taxonomy" id="102227"/>
    <lineage>
        <taxon>Bacteria</taxon>
        <taxon>Bacillati</taxon>
        <taxon>Actinomycetota</taxon>
        <taxon>Actinomycetes</taxon>
        <taxon>Pseudonocardiales</taxon>
        <taxon>Pseudonocardiaceae</taxon>
        <taxon>Pseudonocardia</taxon>
    </lineage>
</organism>
<dbReference type="SUPFAM" id="SSF51726">
    <property type="entry name" value="UROD/MetE-like"/>
    <property type="match status" value="1"/>
</dbReference>
<sequence length="350" mass="37521">MNSGAVTALPLLPTSLVGSYAQPEWLIDRARLADRFPPRVRAKELWRVAPDLLPEALDDATLVAIRAQEEAGLDIVTDGEVRRESYSNHLATALDGVDVDNPGTALDRSGHPNPVPRITGPIRRRGPVQVDDLRFLREHTRATTKITIPGPFTMSQQAQNDHYPDAEAAAMDYAAAVNAEIRDLHAAGADVVQIDEPYMQARPDAARAYGLAALNAALEGVSGTTAVHICFGYAAIIHERPEGYSFLPELADCPVDQVSIETAQSGLDLGVLADLSGKTIILGVIDLSDPEVETADVVAGRVRRAFGHTTPERIVIATDCGMKYLPRAVADGKMRAMSGAARILRAELAA</sequence>